<feature type="region of interest" description="Disordered" evidence="1">
    <location>
        <begin position="1"/>
        <end position="36"/>
    </location>
</feature>
<dbReference type="VEuPathDB" id="FungiDB:PAAG_03395"/>
<evidence type="ECO:0000313" key="3">
    <source>
        <dbReference type="Proteomes" id="UP000002059"/>
    </source>
</evidence>
<reference evidence="2 3" key="1">
    <citation type="journal article" date="2011" name="PLoS Genet.">
        <title>Comparative genomic analysis of human fungal pathogens causing paracoccidioidomycosis.</title>
        <authorList>
            <person name="Desjardins C.A."/>
            <person name="Champion M.D."/>
            <person name="Holder J.W."/>
            <person name="Muszewska A."/>
            <person name="Goldberg J."/>
            <person name="Bailao A.M."/>
            <person name="Brigido M.M."/>
            <person name="Ferreira M.E."/>
            <person name="Garcia A.M."/>
            <person name="Grynberg M."/>
            <person name="Gujja S."/>
            <person name="Heiman D.I."/>
            <person name="Henn M.R."/>
            <person name="Kodira C.D."/>
            <person name="Leon-Narvaez H."/>
            <person name="Longo L.V."/>
            <person name="Ma L.J."/>
            <person name="Malavazi I."/>
            <person name="Matsuo A.L."/>
            <person name="Morais F.V."/>
            <person name="Pereira M."/>
            <person name="Rodriguez-Brito S."/>
            <person name="Sakthikumar S."/>
            <person name="Salem-Izacc S.M."/>
            <person name="Sykes S.M."/>
            <person name="Teixeira M.M."/>
            <person name="Vallejo M.C."/>
            <person name="Walter M.E."/>
            <person name="Yandava C."/>
            <person name="Young S."/>
            <person name="Zeng Q."/>
            <person name="Zucker J."/>
            <person name="Felipe M.S."/>
            <person name="Goldman G.H."/>
            <person name="Haas B.J."/>
            <person name="McEwen J.G."/>
            <person name="Nino-Vega G."/>
            <person name="Puccia R."/>
            <person name="San-Blas G."/>
            <person name="Soares C.M."/>
            <person name="Birren B.W."/>
            <person name="Cuomo C.A."/>
        </authorList>
    </citation>
    <scope>NUCLEOTIDE SEQUENCE [LARGE SCALE GENOMIC DNA]</scope>
    <source>
        <strain evidence="3">ATCC MYA-826 / Pb01</strain>
    </source>
</reference>
<dbReference type="InterPro" id="IPR036038">
    <property type="entry name" value="Aminotransferase-like"/>
</dbReference>
<dbReference type="GeneID" id="9098229"/>
<dbReference type="EMBL" id="KN293998">
    <property type="protein sequence ID" value="EEH41109.1"/>
    <property type="molecule type" value="Genomic_DNA"/>
</dbReference>
<dbReference type="InterPro" id="IPR043131">
    <property type="entry name" value="BCAT-like_N"/>
</dbReference>
<dbReference type="KEGG" id="pbl:PAAG_03395"/>
<protein>
    <recommendedName>
        <fullName evidence="4">Aminodeoxychorismate lyase</fullName>
    </recommendedName>
</protein>
<dbReference type="OMA" id="VWLSNGV"/>
<keyword evidence="3" id="KW-1185">Reference proteome</keyword>
<dbReference type="AlphaFoldDB" id="C1GX21"/>
<dbReference type="eggNOG" id="ENOG502S7GD">
    <property type="taxonomic scope" value="Eukaryota"/>
</dbReference>
<dbReference type="InterPro" id="IPR001544">
    <property type="entry name" value="Aminotrans_IV"/>
</dbReference>
<feature type="region of interest" description="Disordered" evidence="1">
    <location>
        <begin position="176"/>
        <end position="197"/>
    </location>
</feature>
<dbReference type="SUPFAM" id="SSF56752">
    <property type="entry name" value="D-aminoacid aminotransferase-like PLP-dependent enzymes"/>
    <property type="match status" value="1"/>
</dbReference>
<name>C1GX21_PARBA</name>
<dbReference type="Gene3D" id="3.30.470.10">
    <property type="match status" value="1"/>
</dbReference>
<dbReference type="OrthoDB" id="5288718at2759"/>
<dbReference type="RefSeq" id="XP_002794850.1">
    <property type="nucleotide sequence ID" value="XM_002794804.1"/>
</dbReference>
<feature type="compositionally biased region" description="Low complexity" evidence="1">
    <location>
        <begin position="1"/>
        <end position="16"/>
    </location>
</feature>
<dbReference type="Gene3D" id="3.20.10.10">
    <property type="entry name" value="D-amino Acid Aminotransferase, subunit A, domain 2"/>
    <property type="match status" value="1"/>
</dbReference>
<sequence>MAQSQPQQPLSQPPFQVTSTLRYDPSLPNDSNIPSSYPHPRDSHYYLLSYHHARLLSAAIDFQWPAAAAALQPPNPDTCLSNLAQTFNKYIASDPSRPWRLRILLDATGEITVEAVPIVISTPPSQPLLILPGDGFDFSTLLPESDTIDSQFPATNRNIQKIDPWILRLDTQPTTPSLFTRHKTTHRESYTASRARAGITSPSDRTEVLIYNPAGEVMEGSITTVYFRRRRRTAAECESGENSVDDEGGGHRFYWVTPPLSSGGNAGTSRRYALAAGFCVEGVVKVGELREGEVVWLSNGVRGFVPAVMRLG</sequence>
<dbReference type="STRING" id="502779.C1GX21"/>
<dbReference type="InterPro" id="IPR043132">
    <property type="entry name" value="BCAT-like_C"/>
</dbReference>
<dbReference type="Proteomes" id="UP000002059">
    <property type="component" value="Partially assembled WGS sequence"/>
</dbReference>
<evidence type="ECO:0008006" key="4">
    <source>
        <dbReference type="Google" id="ProtNLM"/>
    </source>
</evidence>
<dbReference type="GO" id="GO:0003824">
    <property type="term" value="F:catalytic activity"/>
    <property type="evidence" value="ECO:0007669"/>
    <property type="project" value="InterPro"/>
</dbReference>
<organism evidence="2 3">
    <name type="scientific">Paracoccidioides lutzii (strain ATCC MYA-826 / Pb01)</name>
    <name type="common">Paracoccidioides brasiliensis</name>
    <dbReference type="NCBI Taxonomy" id="502779"/>
    <lineage>
        <taxon>Eukaryota</taxon>
        <taxon>Fungi</taxon>
        <taxon>Dikarya</taxon>
        <taxon>Ascomycota</taxon>
        <taxon>Pezizomycotina</taxon>
        <taxon>Eurotiomycetes</taxon>
        <taxon>Eurotiomycetidae</taxon>
        <taxon>Onygenales</taxon>
        <taxon>Ajellomycetaceae</taxon>
        <taxon>Paracoccidioides</taxon>
    </lineage>
</organism>
<accession>C1GX21</accession>
<dbReference type="HOGENOM" id="CLU_020844_6_0_1"/>
<dbReference type="Pfam" id="PF01063">
    <property type="entry name" value="Aminotran_4"/>
    <property type="match status" value="1"/>
</dbReference>
<evidence type="ECO:0000313" key="2">
    <source>
        <dbReference type="EMBL" id="EEH41109.1"/>
    </source>
</evidence>
<proteinExistence type="predicted"/>
<gene>
    <name evidence="2" type="ORF">PAAG_03395</name>
</gene>
<evidence type="ECO:0000256" key="1">
    <source>
        <dbReference type="SAM" id="MobiDB-lite"/>
    </source>
</evidence>